<gene>
    <name evidence="1" type="ORF">D2T29_12545</name>
</gene>
<proteinExistence type="predicted"/>
<dbReference type="RefSeq" id="WP_128232699.1">
    <property type="nucleotide sequence ID" value="NZ_SAUY01000015.1"/>
</dbReference>
<sequence length="80" mass="8838">MPEGKLLQSYEDLCEFIGKDPVLLDGYEREHMLPQACMCGVDMEATAALIGLEAESDGILWTISAAKKEDWCCGVRKGEK</sequence>
<comment type="caution">
    <text evidence="1">The sequence shown here is derived from an EMBL/GenBank/DDBJ whole genome shotgun (WGS) entry which is preliminary data.</text>
</comment>
<name>A0A443KD19_9RHOB</name>
<evidence type="ECO:0000313" key="1">
    <source>
        <dbReference type="EMBL" id="RWR30493.1"/>
    </source>
</evidence>
<dbReference type="AlphaFoldDB" id="A0A443KD19"/>
<dbReference type="EMBL" id="SAUY01000015">
    <property type="protein sequence ID" value="RWR30493.1"/>
    <property type="molecule type" value="Genomic_DNA"/>
</dbReference>
<reference evidence="1 2" key="2">
    <citation type="submission" date="2019-01" db="EMBL/GenBank/DDBJ databases">
        <authorList>
            <person name="Li Y."/>
        </authorList>
    </citation>
    <scope>NUCLEOTIDE SEQUENCE [LARGE SCALE GENOMIC DNA]</scope>
    <source>
        <strain evidence="1 2">07D10-4-3</strain>
    </source>
</reference>
<dbReference type="Proteomes" id="UP000284451">
    <property type="component" value="Unassembled WGS sequence"/>
</dbReference>
<reference evidence="1 2" key="1">
    <citation type="submission" date="2019-01" db="EMBL/GenBank/DDBJ databases">
        <title>Sinorhodobacter populi sp. nov. isolated from the symptomatic bark tissue of Populus euramericana canker.</title>
        <authorList>
            <person name="Xu G."/>
        </authorList>
    </citation>
    <scope>NUCLEOTIDE SEQUENCE [LARGE SCALE GENOMIC DNA]</scope>
    <source>
        <strain evidence="1 2">07D10-4-3</strain>
    </source>
</reference>
<protein>
    <submittedName>
        <fullName evidence="1">Uncharacterized protein</fullName>
    </submittedName>
</protein>
<accession>A0A443KD19</accession>
<evidence type="ECO:0000313" key="2">
    <source>
        <dbReference type="Proteomes" id="UP000284451"/>
    </source>
</evidence>
<organism evidence="1 2">
    <name type="scientific">Paenirhodobacter populi</name>
    <dbReference type="NCBI Taxonomy" id="2306993"/>
    <lineage>
        <taxon>Bacteria</taxon>
        <taxon>Pseudomonadati</taxon>
        <taxon>Pseudomonadota</taxon>
        <taxon>Alphaproteobacteria</taxon>
        <taxon>Rhodobacterales</taxon>
        <taxon>Rhodobacter group</taxon>
        <taxon>Paenirhodobacter</taxon>
    </lineage>
</organism>